<keyword evidence="3" id="KW-1185">Reference proteome</keyword>
<feature type="coiled-coil region" evidence="1">
    <location>
        <begin position="68"/>
        <end position="95"/>
    </location>
</feature>
<protein>
    <submittedName>
        <fullName evidence="2">Uncharacterized protein</fullName>
    </submittedName>
</protein>
<comment type="caution">
    <text evidence="2">The sequence shown here is derived from an EMBL/GenBank/DDBJ whole genome shotgun (WGS) entry which is preliminary data.</text>
</comment>
<accession>A0A8S1PAW7</accession>
<organism evidence="2 3">
    <name type="scientific">Paramecium sonneborni</name>
    <dbReference type="NCBI Taxonomy" id="65129"/>
    <lineage>
        <taxon>Eukaryota</taxon>
        <taxon>Sar</taxon>
        <taxon>Alveolata</taxon>
        <taxon>Ciliophora</taxon>
        <taxon>Intramacronucleata</taxon>
        <taxon>Oligohymenophorea</taxon>
        <taxon>Peniculida</taxon>
        <taxon>Parameciidae</taxon>
        <taxon>Paramecium</taxon>
    </lineage>
</organism>
<dbReference type="AlphaFoldDB" id="A0A8S1PAW7"/>
<dbReference type="Proteomes" id="UP000692954">
    <property type="component" value="Unassembled WGS sequence"/>
</dbReference>
<reference evidence="2" key="1">
    <citation type="submission" date="2021-01" db="EMBL/GenBank/DDBJ databases">
        <authorList>
            <consortium name="Genoscope - CEA"/>
            <person name="William W."/>
        </authorList>
    </citation>
    <scope>NUCLEOTIDE SEQUENCE</scope>
</reference>
<sequence length="96" mass="11966">MQFQQQKKRIKQKNRVRFEGTKYGKKILQKIQELDMYEFIEMKKDQDSWRIEIQILKYTVNGLRIRLLKQMENCGQRISKQMKDLKKEKEDYQHRL</sequence>
<gene>
    <name evidence="2" type="ORF">PSON_ATCC_30995.1.T0730183</name>
</gene>
<evidence type="ECO:0000313" key="2">
    <source>
        <dbReference type="EMBL" id="CAD8100312.1"/>
    </source>
</evidence>
<keyword evidence="1" id="KW-0175">Coiled coil</keyword>
<evidence type="ECO:0000313" key="3">
    <source>
        <dbReference type="Proteomes" id="UP000692954"/>
    </source>
</evidence>
<dbReference type="EMBL" id="CAJJDN010000073">
    <property type="protein sequence ID" value="CAD8100312.1"/>
    <property type="molecule type" value="Genomic_DNA"/>
</dbReference>
<evidence type="ECO:0000256" key="1">
    <source>
        <dbReference type="SAM" id="Coils"/>
    </source>
</evidence>
<name>A0A8S1PAW7_9CILI</name>
<proteinExistence type="predicted"/>